<comment type="subcellular location">
    <subcellularLocation>
        <location evidence="1">Cell membrane</location>
        <topology evidence="1">Multi-pass membrane protein</topology>
    </subcellularLocation>
</comment>
<evidence type="ECO:0000256" key="2">
    <source>
        <dbReference type="ARBA" id="ARBA00022475"/>
    </source>
</evidence>
<proteinExistence type="predicted"/>
<feature type="transmembrane region" description="Helical" evidence="8">
    <location>
        <begin position="143"/>
        <end position="164"/>
    </location>
</feature>
<keyword evidence="7 8" id="KW-0472">Membrane</keyword>
<feature type="transmembrane region" description="Helical" evidence="8">
    <location>
        <begin position="273"/>
        <end position="290"/>
    </location>
</feature>
<dbReference type="STRING" id="1891926.Fuma_05154"/>
<evidence type="ECO:0000256" key="5">
    <source>
        <dbReference type="ARBA" id="ARBA00022692"/>
    </source>
</evidence>
<evidence type="ECO:0000256" key="8">
    <source>
        <dbReference type="SAM" id="Phobius"/>
    </source>
</evidence>
<evidence type="ECO:0000256" key="6">
    <source>
        <dbReference type="ARBA" id="ARBA00022989"/>
    </source>
</evidence>
<feature type="transmembrane region" description="Helical" evidence="8">
    <location>
        <begin position="325"/>
        <end position="345"/>
    </location>
</feature>
<protein>
    <submittedName>
        <fullName evidence="9">Uncharacterized protein</fullName>
    </submittedName>
</protein>
<feature type="transmembrane region" description="Helical" evidence="8">
    <location>
        <begin position="86"/>
        <end position="105"/>
    </location>
</feature>
<keyword evidence="10" id="KW-1185">Reference proteome</keyword>
<evidence type="ECO:0000256" key="3">
    <source>
        <dbReference type="ARBA" id="ARBA00022676"/>
    </source>
</evidence>
<evidence type="ECO:0000256" key="1">
    <source>
        <dbReference type="ARBA" id="ARBA00004651"/>
    </source>
</evidence>
<reference evidence="9 10" key="1">
    <citation type="journal article" date="2016" name="Front. Microbiol.">
        <title>Fuerstia marisgermanicae gen. nov., sp. nov., an Unusual Member of the Phylum Planctomycetes from the German Wadden Sea.</title>
        <authorList>
            <person name="Kohn T."/>
            <person name="Heuer A."/>
            <person name="Jogler M."/>
            <person name="Vollmers J."/>
            <person name="Boedeker C."/>
            <person name="Bunk B."/>
            <person name="Rast P."/>
            <person name="Borchert D."/>
            <person name="Glockner I."/>
            <person name="Freese H.M."/>
            <person name="Klenk H.P."/>
            <person name="Overmann J."/>
            <person name="Kaster A.K."/>
            <person name="Rohde M."/>
            <person name="Wiegand S."/>
            <person name="Jogler C."/>
        </authorList>
    </citation>
    <scope>NUCLEOTIDE SEQUENCE [LARGE SCALE GENOMIC DNA]</scope>
    <source>
        <strain evidence="9 10">NH11</strain>
    </source>
</reference>
<dbReference type="PANTHER" id="PTHR33908">
    <property type="entry name" value="MANNOSYLTRANSFERASE YKCB-RELATED"/>
    <property type="match status" value="1"/>
</dbReference>
<evidence type="ECO:0000313" key="10">
    <source>
        <dbReference type="Proteomes" id="UP000187735"/>
    </source>
</evidence>
<feature type="transmembrane region" description="Helical" evidence="8">
    <location>
        <begin position="523"/>
        <end position="541"/>
    </location>
</feature>
<dbReference type="RefSeq" id="WP_145944381.1">
    <property type="nucleotide sequence ID" value="NZ_CP017641.1"/>
</dbReference>
<feature type="transmembrane region" description="Helical" evidence="8">
    <location>
        <begin position="399"/>
        <end position="419"/>
    </location>
</feature>
<feature type="transmembrane region" description="Helical" evidence="8">
    <location>
        <begin position="12"/>
        <end position="31"/>
    </location>
</feature>
<feature type="transmembrane region" description="Helical" evidence="8">
    <location>
        <begin position="296"/>
        <end position="313"/>
    </location>
</feature>
<keyword evidence="4" id="KW-0808">Transferase</keyword>
<evidence type="ECO:0000313" key="9">
    <source>
        <dbReference type="EMBL" id="APZ95496.1"/>
    </source>
</evidence>
<organism evidence="9 10">
    <name type="scientific">Fuerstiella marisgermanici</name>
    <dbReference type="NCBI Taxonomy" id="1891926"/>
    <lineage>
        <taxon>Bacteria</taxon>
        <taxon>Pseudomonadati</taxon>
        <taxon>Planctomycetota</taxon>
        <taxon>Planctomycetia</taxon>
        <taxon>Planctomycetales</taxon>
        <taxon>Planctomycetaceae</taxon>
        <taxon>Fuerstiella</taxon>
    </lineage>
</organism>
<feature type="transmembrane region" description="Helical" evidence="8">
    <location>
        <begin position="114"/>
        <end position="137"/>
    </location>
</feature>
<gene>
    <name evidence="9" type="ORF">Fuma_05154</name>
</gene>
<keyword evidence="3" id="KW-0328">Glycosyltransferase</keyword>
<dbReference type="Proteomes" id="UP000187735">
    <property type="component" value="Chromosome"/>
</dbReference>
<evidence type="ECO:0000256" key="7">
    <source>
        <dbReference type="ARBA" id="ARBA00023136"/>
    </source>
</evidence>
<evidence type="ECO:0000256" key="4">
    <source>
        <dbReference type="ARBA" id="ARBA00022679"/>
    </source>
</evidence>
<feature type="transmembrane region" description="Helical" evidence="8">
    <location>
        <begin position="190"/>
        <end position="210"/>
    </location>
</feature>
<name>A0A1P8WN55_9PLAN</name>
<feature type="transmembrane region" description="Helical" evidence="8">
    <location>
        <begin position="498"/>
        <end position="516"/>
    </location>
</feature>
<dbReference type="GO" id="GO:0009103">
    <property type="term" value="P:lipopolysaccharide biosynthetic process"/>
    <property type="evidence" value="ECO:0007669"/>
    <property type="project" value="UniProtKB-ARBA"/>
</dbReference>
<feature type="transmembrane region" description="Helical" evidence="8">
    <location>
        <begin position="547"/>
        <end position="565"/>
    </location>
</feature>
<dbReference type="EMBL" id="CP017641">
    <property type="protein sequence ID" value="APZ95496.1"/>
    <property type="molecule type" value="Genomic_DNA"/>
</dbReference>
<dbReference type="AlphaFoldDB" id="A0A1P8WN55"/>
<dbReference type="GO" id="GO:0016763">
    <property type="term" value="F:pentosyltransferase activity"/>
    <property type="evidence" value="ECO:0007669"/>
    <property type="project" value="TreeGrafter"/>
</dbReference>
<keyword evidence="6 8" id="KW-1133">Transmembrane helix</keyword>
<dbReference type="OrthoDB" id="9785476at2"/>
<dbReference type="PANTHER" id="PTHR33908:SF11">
    <property type="entry name" value="MEMBRANE PROTEIN"/>
    <property type="match status" value="1"/>
</dbReference>
<dbReference type="KEGG" id="fmr:Fuma_05154"/>
<dbReference type="InterPro" id="IPR050297">
    <property type="entry name" value="LipidA_mod_glycosyltrf_83"/>
</dbReference>
<sequence length="751" mass="82858">MPESHDQPGIMARLLTLVALLWAGWFLWFFFGQTLPNLSTADAPISRSDIVTEIGNNPFSLLNPLDYSSRAGADSGWKFLPQRMPFVGTALLLWLAAWCLGRAVLQTLFVRKNLLWSECFVLDMGVGISLLTLWVLACGVAGHLSTAAVLTPSVVAFSVVIIGWKRGVADCGALVESSLAFEAGPPNRKLAWLLTFMALPFAWHIILGGVTPPFDFDVREYHLQGPKEWFLAGRVTTLEHNVYTSFPFLSEMLSLAAMVLHGDWWQGAISGKLTLAGIQFLSAICVYAMGRRWLGVIPGLIAVVALVSTPWTIRISIIAYAEGALTFYLTATAMAALLAVQQSAWRARVRLTAVTGFLAGSAMAAKYPGVLSVVIPVGVFLLVRSQSADEGDASGAGRLLKLSVVFGLAVCAAVGPWLLRNAVDTGNPVYPLAYSVFGAADWSPAMDAKWKAAHSAPDHNVAAIPAHIDDVAARSDWQNGFLFAFAVPALMLAWRYRPIGWIALHVAWMLVTWWALTHRIDRFWIPIIPLLAILAGAAWKLSDGRLWRSALVVSLVACCAFNYGFSRLDGIGFHVGMMDMTEAKRKTVRRDMKLLNETLPRDARVLMVGEAEVFNSEFQLVYNTVFNDSIFEQWTSRTDQPDVAVGDRGMKSAAEIRDTLREHEITHVFVNWSEILRYRMTYGYTDYVTPQRFLQLEEMGILQPPIVMATGDWNGRSDAEQQEVSSWSGAESLRSGPGSWTSMLLYRVTQE</sequence>
<accession>A0A1P8WN55</accession>
<keyword evidence="5 8" id="KW-0812">Transmembrane</keyword>
<dbReference type="GO" id="GO:0005886">
    <property type="term" value="C:plasma membrane"/>
    <property type="evidence" value="ECO:0007669"/>
    <property type="project" value="UniProtKB-SubCell"/>
</dbReference>
<keyword evidence="2" id="KW-1003">Cell membrane</keyword>